<dbReference type="PANTHER" id="PTHR12619">
    <property type="entry name" value="RFX TRANSCRIPTION FACTOR FAMILY"/>
    <property type="match status" value="1"/>
</dbReference>
<dbReference type="Pfam" id="PF02257">
    <property type="entry name" value="RFX_DNA_binding"/>
    <property type="match status" value="1"/>
</dbReference>
<dbReference type="InterPro" id="IPR057321">
    <property type="entry name" value="RFX1-4/6/8-like_BCD"/>
</dbReference>
<feature type="compositionally biased region" description="Basic and acidic residues" evidence="6">
    <location>
        <begin position="790"/>
        <end position="800"/>
    </location>
</feature>
<dbReference type="FunFam" id="1.10.10.10:FF:000017">
    <property type="entry name" value="transcription factor RFX3 isoform X1"/>
    <property type="match status" value="1"/>
</dbReference>
<keyword evidence="2" id="KW-0805">Transcription regulation</keyword>
<evidence type="ECO:0000313" key="8">
    <source>
        <dbReference type="EMBL" id="CDG70907.1"/>
    </source>
</evidence>
<dbReference type="InterPro" id="IPR036390">
    <property type="entry name" value="WH_DNA-bd_sf"/>
</dbReference>
<dbReference type="EMBL" id="HAAD01004675">
    <property type="protein sequence ID" value="CDG70907.1"/>
    <property type="molecule type" value="mRNA"/>
</dbReference>
<feature type="compositionally biased region" description="Polar residues" evidence="6">
    <location>
        <begin position="771"/>
        <end position="789"/>
    </location>
</feature>
<evidence type="ECO:0000256" key="5">
    <source>
        <dbReference type="ARBA" id="ARBA00023242"/>
    </source>
</evidence>
<dbReference type="GO" id="GO:0005634">
    <property type="term" value="C:nucleus"/>
    <property type="evidence" value="ECO:0007669"/>
    <property type="project" value="UniProtKB-SubCell"/>
</dbReference>
<protein>
    <submittedName>
        <fullName evidence="8">Transcription factor RFX3</fullName>
    </submittedName>
</protein>
<dbReference type="InterPro" id="IPR039779">
    <property type="entry name" value="RFX-like"/>
</dbReference>
<dbReference type="PROSITE" id="PS51526">
    <property type="entry name" value="RFX_DBD"/>
    <property type="match status" value="1"/>
</dbReference>
<dbReference type="SUPFAM" id="SSF46785">
    <property type="entry name" value="Winged helix' DNA-binding domain"/>
    <property type="match status" value="1"/>
</dbReference>
<feature type="region of interest" description="Disordered" evidence="6">
    <location>
        <begin position="749"/>
        <end position="800"/>
    </location>
</feature>
<dbReference type="Pfam" id="PF25340">
    <property type="entry name" value="BCD_RFX"/>
    <property type="match status" value="1"/>
</dbReference>
<dbReference type="PANTHER" id="PTHR12619:SF33">
    <property type="entry name" value="RFX, ISOFORM H"/>
    <property type="match status" value="1"/>
</dbReference>
<comment type="subcellular location">
    <subcellularLocation>
        <location evidence="1">Nucleus</location>
    </subcellularLocation>
</comment>
<keyword evidence="3" id="KW-0238">DNA-binding</keyword>
<dbReference type="Gene3D" id="1.10.10.10">
    <property type="entry name" value="Winged helix-like DNA-binding domain superfamily/Winged helix DNA-binding domain"/>
    <property type="match status" value="1"/>
</dbReference>
<proteinExistence type="evidence at transcript level"/>
<evidence type="ECO:0000256" key="3">
    <source>
        <dbReference type="ARBA" id="ARBA00023125"/>
    </source>
</evidence>
<dbReference type="InterPro" id="IPR036388">
    <property type="entry name" value="WH-like_DNA-bd_sf"/>
</dbReference>
<gene>
    <name evidence="8" type="primary">RFX3</name>
</gene>
<dbReference type="GO" id="GO:0000978">
    <property type="term" value="F:RNA polymerase II cis-regulatory region sequence-specific DNA binding"/>
    <property type="evidence" value="ECO:0007669"/>
    <property type="project" value="TreeGrafter"/>
</dbReference>
<feature type="compositionally biased region" description="Acidic residues" evidence="6">
    <location>
        <begin position="753"/>
        <end position="762"/>
    </location>
</feature>
<accession>T2MG29</accession>
<sequence>MEESSFSQTFIDNENNSNSMDDVKPIAFHFTDYDSQNISSSSIITPVSLTKVNLQKKNIANNTSTLMQHSNNTLHQSLNIEHHLLDHTTTTSSANFILKTSKSNGQQAYVTIKVPQNSSSGKDECHVIPLSIHSLRTKDLSAANGGNLMQPHTKSDVNAKSNTIIMQKMNNVQGYSESQTYANQNSPINMGSGFNYGSTHDNTIYSQTSNMPTFMESSHGVSHNHLYQGYSNQQNHPGSMSVGVSAQAIGVAHQAQYLQPGQSANQRVPISHTTRASPMTVQWLIENYETADGVSLPRSTLYSHYLRHCSESKIDAVNAASFGKLIRSVFLGLKTRRLGTRGNSKYHYYGIRVKPNSPLSRLTDDTQVALRAQPVASKRTIGSASYDQTGARVEATSTNNEGMTAASYQQYLGDTSEGLPEVPAIDLTESLPEGVSKLDVTSFGNYYRSHCEALLEVISNLQFDLVEALWQAFYRSPAAADKTDNGTLESHDYSISKTMLIVLCKYKPMQEFIKETDYLLYQKLVTLLVPDVLRAVPSTLTQAIRNFAKSLENMLIGSMSEMPKEIVNIKVAAASAFSQTLRRYTSLNHLAQAARAVLQNPQQINQMWSDLNKVDFNNVQEQSSWVCQCDEALIQKLEEDFKRTLSQQQSLEEWAQWLESVVSMVLEQHQGRDSYPKAARQFLLNWSFYSSMIIRDLTLRSAASFGSFHLIRLLYDEYMFYLIENKVAAHTGKSPLSVMAECVNNSMLHSFNDDDDDGESSNDEGSASPPHAQSRSVDLSESILSQTLVRNDEPPLKRTK</sequence>
<dbReference type="GO" id="GO:0000981">
    <property type="term" value="F:DNA-binding transcription factor activity, RNA polymerase II-specific"/>
    <property type="evidence" value="ECO:0007669"/>
    <property type="project" value="TreeGrafter"/>
</dbReference>
<keyword evidence="5" id="KW-0539">Nucleus</keyword>
<feature type="domain" description="RFX-type winged-helix" evidence="7">
    <location>
        <begin position="280"/>
        <end position="355"/>
    </location>
</feature>
<dbReference type="AlphaFoldDB" id="T2MG29"/>
<evidence type="ECO:0000259" key="7">
    <source>
        <dbReference type="PROSITE" id="PS51526"/>
    </source>
</evidence>
<evidence type="ECO:0000256" key="4">
    <source>
        <dbReference type="ARBA" id="ARBA00023163"/>
    </source>
</evidence>
<dbReference type="InterPro" id="IPR003150">
    <property type="entry name" value="DNA-bd_RFX"/>
</dbReference>
<organism evidence="8">
    <name type="scientific">Hydra vulgaris</name>
    <name type="common">Hydra</name>
    <name type="synonym">Hydra attenuata</name>
    <dbReference type="NCBI Taxonomy" id="6087"/>
    <lineage>
        <taxon>Eukaryota</taxon>
        <taxon>Metazoa</taxon>
        <taxon>Cnidaria</taxon>
        <taxon>Hydrozoa</taxon>
        <taxon>Hydroidolina</taxon>
        <taxon>Anthoathecata</taxon>
        <taxon>Aplanulata</taxon>
        <taxon>Hydridae</taxon>
        <taxon>Hydra</taxon>
    </lineage>
</organism>
<keyword evidence="4" id="KW-0804">Transcription</keyword>
<evidence type="ECO:0000256" key="1">
    <source>
        <dbReference type="ARBA" id="ARBA00004123"/>
    </source>
</evidence>
<name>T2MG29_HYDVU</name>
<dbReference type="OrthoDB" id="10056949at2759"/>
<reference evidence="8" key="1">
    <citation type="journal article" date="2013" name="Genome Biol. Evol.">
        <title>Punctuated emergences of genetic and phenotypic innovations in eumetazoan, bilaterian, euteleostome, and hominidae ancestors.</title>
        <authorList>
            <person name="Wenger Y."/>
            <person name="Galliot B."/>
        </authorList>
    </citation>
    <scope>NUCLEOTIDE SEQUENCE</scope>
    <source>
        <tissue evidence="8">Whole animals</tissue>
    </source>
</reference>
<dbReference type="KEGG" id="hmg:100203968"/>
<evidence type="ECO:0000256" key="2">
    <source>
        <dbReference type="ARBA" id="ARBA00023015"/>
    </source>
</evidence>
<evidence type="ECO:0000256" key="6">
    <source>
        <dbReference type="SAM" id="MobiDB-lite"/>
    </source>
</evidence>